<evidence type="ECO:0000313" key="4">
    <source>
        <dbReference type="EMBL" id="SFD16833.1"/>
    </source>
</evidence>
<dbReference type="Proteomes" id="UP000199207">
    <property type="component" value="Unassembled WGS sequence"/>
</dbReference>
<gene>
    <name evidence="4" type="ORF">SAMN05421773_110258</name>
</gene>
<dbReference type="NCBIfam" id="TIGR00350">
    <property type="entry name" value="lytR_cpsA_psr"/>
    <property type="match status" value="1"/>
</dbReference>
<sequence length="340" mass="37040">MTPRHRRLPVRRPLLVLTWILLPLLAVGWWLYLRLDGNVRTDHAAAAALADDAAARPPADAASGGTRTYVVIGSDEEGGTGTARSDTVLLLQLPADGHRAEVVHIPRDLMVDIPRCRREDHGDDETGAGDAGRDGAWTEPRRAQFNWAYQYGGAACTIRTLEDLTGVRVDSHLVIEFSAVEKVVDAVGGVEVTLAEDESDWHVGHQLTAGTHLLDGEQALAYLRARQLVGDGSDLNRISRQQEFLKLLYEHARGDSTLLNPARLYPVLEAATSSVTAGPGLDSLSALYGLARELRSVPAEGLRFHTLPVLPHPDRENRVALDEERAGPVFAALRRGRPLP</sequence>
<dbReference type="PANTHER" id="PTHR33392:SF6">
    <property type="entry name" value="POLYISOPRENYL-TEICHOIC ACID--PEPTIDOGLYCAN TEICHOIC ACID TRANSFERASE TAGU"/>
    <property type="match status" value="1"/>
</dbReference>
<dbReference type="STRING" id="910347.SAMN05421773_110258"/>
<dbReference type="Pfam" id="PF03816">
    <property type="entry name" value="LytR_cpsA_psr"/>
    <property type="match status" value="1"/>
</dbReference>
<reference evidence="4 5" key="1">
    <citation type="submission" date="2016-10" db="EMBL/GenBank/DDBJ databases">
        <authorList>
            <person name="de Groot N.N."/>
        </authorList>
    </citation>
    <scope>NUCLEOTIDE SEQUENCE [LARGE SCALE GENOMIC DNA]</scope>
    <source>
        <strain evidence="4 5">CGMCC 4.5739</strain>
    </source>
</reference>
<evidence type="ECO:0000259" key="3">
    <source>
        <dbReference type="Pfam" id="PF03816"/>
    </source>
</evidence>
<dbReference type="InterPro" id="IPR004474">
    <property type="entry name" value="LytR_CpsA_psr"/>
</dbReference>
<dbReference type="EMBL" id="FOLM01000010">
    <property type="protein sequence ID" value="SFD16833.1"/>
    <property type="molecule type" value="Genomic_DNA"/>
</dbReference>
<evidence type="ECO:0000256" key="1">
    <source>
        <dbReference type="ARBA" id="ARBA00006068"/>
    </source>
</evidence>
<feature type="domain" description="Cell envelope-related transcriptional attenuator" evidence="3">
    <location>
        <begin position="84"/>
        <end position="251"/>
    </location>
</feature>
<dbReference type="AlphaFoldDB" id="A0A1I1QC78"/>
<dbReference type="Gene3D" id="3.40.630.190">
    <property type="entry name" value="LCP protein"/>
    <property type="match status" value="1"/>
</dbReference>
<keyword evidence="5" id="KW-1185">Reference proteome</keyword>
<dbReference type="RefSeq" id="WP_175541486.1">
    <property type="nucleotide sequence ID" value="NZ_FOLM01000010.1"/>
</dbReference>
<keyword evidence="2" id="KW-0812">Transmembrane</keyword>
<accession>A0A1I1QC78</accession>
<keyword evidence="2" id="KW-0472">Membrane</keyword>
<protein>
    <submittedName>
        <fullName evidence="4">Cell envelope-related function transcriptional attenuator common domain-containing protein</fullName>
    </submittedName>
</protein>
<proteinExistence type="inferred from homology"/>
<comment type="similarity">
    <text evidence="1">Belongs to the LytR/CpsA/Psr (LCP) family.</text>
</comment>
<organism evidence="4 5">
    <name type="scientific">Streptomyces aidingensis</name>
    <dbReference type="NCBI Taxonomy" id="910347"/>
    <lineage>
        <taxon>Bacteria</taxon>
        <taxon>Bacillati</taxon>
        <taxon>Actinomycetota</taxon>
        <taxon>Actinomycetes</taxon>
        <taxon>Kitasatosporales</taxon>
        <taxon>Streptomycetaceae</taxon>
        <taxon>Streptomyces</taxon>
    </lineage>
</organism>
<evidence type="ECO:0000313" key="5">
    <source>
        <dbReference type="Proteomes" id="UP000199207"/>
    </source>
</evidence>
<evidence type="ECO:0000256" key="2">
    <source>
        <dbReference type="SAM" id="Phobius"/>
    </source>
</evidence>
<keyword evidence="2" id="KW-1133">Transmembrane helix</keyword>
<feature type="transmembrane region" description="Helical" evidence="2">
    <location>
        <begin position="12"/>
        <end position="32"/>
    </location>
</feature>
<name>A0A1I1QC78_9ACTN</name>
<dbReference type="InterPro" id="IPR050922">
    <property type="entry name" value="LytR/CpsA/Psr_CW_biosynth"/>
</dbReference>
<dbReference type="PANTHER" id="PTHR33392">
    <property type="entry name" value="POLYISOPRENYL-TEICHOIC ACID--PEPTIDOGLYCAN TEICHOIC ACID TRANSFERASE TAGU"/>
    <property type="match status" value="1"/>
</dbReference>